<evidence type="ECO:0000313" key="4">
    <source>
        <dbReference type="Proteomes" id="UP001597474"/>
    </source>
</evidence>
<dbReference type="SUPFAM" id="SSF51735">
    <property type="entry name" value="NAD(P)-binding Rossmann-fold domains"/>
    <property type="match status" value="1"/>
</dbReference>
<dbReference type="Gene3D" id="3.40.50.720">
    <property type="entry name" value="NAD(P)-binding Rossmann-like Domain"/>
    <property type="match status" value="1"/>
</dbReference>
<dbReference type="InterPro" id="IPR028939">
    <property type="entry name" value="P5C_Rdtase_cat_N"/>
</dbReference>
<protein>
    <submittedName>
        <fullName evidence="3">NAD(P)-binding domain-containing protein</fullName>
    </submittedName>
</protein>
<comment type="caution">
    <text evidence="3">The sequence shown here is derived from an EMBL/GenBank/DDBJ whole genome shotgun (WGS) entry which is preliminary data.</text>
</comment>
<dbReference type="RefSeq" id="WP_386375144.1">
    <property type="nucleotide sequence ID" value="NZ_JBHUMP010000012.1"/>
</dbReference>
<evidence type="ECO:0000313" key="3">
    <source>
        <dbReference type="EMBL" id="MFD2740606.1"/>
    </source>
</evidence>
<dbReference type="PANTHER" id="PTHR11645:SF13">
    <property type="entry name" value="PYRROLINE-5-CARBOXYLATE REDUCTASE CATALYTIC N-TERMINAL DOMAIN-CONTAINING PROTEIN"/>
    <property type="match status" value="1"/>
</dbReference>
<reference evidence="4" key="1">
    <citation type="journal article" date="2019" name="Int. J. Syst. Evol. Microbiol.">
        <title>The Global Catalogue of Microorganisms (GCM) 10K type strain sequencing project: providing services to taxonomists for standard genome sequencing and annotation.</title>
        <authorList>
            <consortium name="The Broad Institute Genomics Platform"/>
            <consortium name="The Broad Institute Genome Sequencing Center for Infectious Disease"/>
            <person name="Wu L."/>
            <person name="Ma J."/>
        </authorList>
    </citation>
    <scope>NUCLEOTIDE SEQUENCE [LARGE SCALE GENOMIC DNA]</scope>
    <source>
        <strain evidence="4">TISTR 2562</strain>
    </source>
</reference>
<name>A0ABW5U5W4_9RHOB</name>
<evidence type="ECO:0000259" key="2">
    <source>
        <dbReference type="Pfam" id="PF03807"/>
    </source>
</evidence>
<dbReference type="PANTHER" id="PTHR11645">
    <property type="entry name" value="PYRROLINE-5-CARBOXYLATE REDUCTASE"/>
    <property type="match status" value="1"/>
</dbReference>
<dbReference type="EMBL" id="JBHUMP010000012">
    <property type="protein sequence ID" value="MFD2740606.1"/>
    <property type="molecule type" value="Genomic_DNA"/>
</dbReference>
<proteinExistence type="inferred from homology"/>
<dbReference type="Proteomes" id="UP001597474">
    <property type="component" value="Unassembled WGS sequence"/>
</dbReference>
<comment type="similarity">
    <text evidence="1">Belongs to the pyrroline-5-carboxylate reductase family.</text>
</comment>
<accession>A0ABW5U5W4</accession>
<organism evidence="3 4">
    <name type="scientific">Sulfitobacter aestuarii</name>
    <dbReference type="NCBI Taxonomy" id="2161676"/>
    <lineage>
        <taxon>Bacteria</taxon>
        <taxon>Pseudomonadati</taxon>
        <taxon>Pseudomonadota</taxon>
        <taxon>Alphaproteobacteria</taxon>
        <taxon>Rhodobacterales</taxon>
        <taxon>Roseobacteraceae</taxon>
        <taxon>Sulfitobacter</taxon>
    </lineage>
</organism>
<dbReference type="Pfam" id="PF03807">
    <property type="entry name" value="F420_oxidored"/>
    <property type="match status" value="1"/>
</dbReference>
<dbReference type="InterPro" id="IPR036291">
    <property type="entry name" value="NAD(P)-bd_dom_sf"/>
</dbReference>
<evidence type="ECO:0000256" key="1">
    <source>
        <dbReference type="ARBA" id="ARBA00005525"/>
    </source>
</evidence>
<feature type="domain" description="Pyrroline-5-carboxylate reductase catalytic N-terminal" evidence="2">
    <location>
        <begin position="2"/>
        <end position="91"/>
    </location>
</feature>
<sequence length="243" mass="25489">MKIGVIGTGTIASALVEGLAGQGHRITVSERSATHATRLAAQFDEVTIAPNQSVLDDSEVIFIGLMANAAADVLNALAFRADHRVVSLMAGPVLDEVAQMVAPARAEAVMIPFPGIARGGSPVLALGQVDLLHALFGDRNTLYELSTEAELAAYICAQAVLSPAALLVAEAADWLGERVAERDQGEAFLRLLVGSSLLGTESRPLLAALDTPGGFNQRLREDLRQSGMVSALKRALDRLEGNA</sequence>
<gene>
    <name evidence="3" type="ORF">ACFSUD_13545</name>
</gene>
<keyword evidence="4" id="KW-1185">Reference proteome</keyword>